<dbReference type="Gene3D" id="3.40.50.300">
    <property type="entry name" value="P-loop containing nucleotide triphosphate hydrolases"/>
    <property type="match status" value="1"/>
</dbReference>
<dbReference type="InterPro" id="IPR001650">
    <property type="entry name" value="Helicase_C-like"/>
</dbReference>
<keyword evidence="7" id="KW-0547">Nucleotide-binding</keyword>
<dbReference type="PANTHER" id="PTHR10799">
    <property type="entry name" value="SNF2/RAD54 HELICASE FAMILY"/>
    <property type="match status" value="1"/>
</dbReference>
<evidence type="ECO:0000259" key="6">
    <source>
        <dbReference type="PROSITE" id="PS51194"/>
    </source>
</evidence>
<dbReference type="Pfam" id="PF04434">
    <property type="entry name" value="SWIM"/>
    <property type="match status" value="1"/>
</dbReference>
<dbReference type="Pfam" id="PF00271">
    <property type="entry name" value="Helicase_C"/>
    <property type="match status" value="1"/>
</dbReference>
<dbReference type="KEGG" id="plw:D5F53_08530"/>
<dbReference type="InterPro" id="IPR000330">
    <property type="entry name" value="SNF2_N"/>
</dbReference>
<protein>
    <submittedName>
        <fullName evidence="7">Helicase SNF</fullName>
    </submittedName>
</protein>
<dbReference type="PROSITE" id="PS51192">
    <property type="entry name" value="HELICASE_ATP_BIND_1"/>
    <property type="match status" value="1"/>
</dbReference>
<dbReference type="InterPro" id="IPR013663">
    <property type="entry name" value="Helicase_SWF/SNF/SWI_bac"/>
</dbReference>
<name>A0A385TL04_PAELA</name>
<evidence type="ECO:0000256" key="3">
    <source>
        <dbReference type="SAM" id="MobiDB-lite"/>
    </source>
</evidence>
<evidence type="ECO:0000313" key="8">
    <source>
        <dbReference type="Proteomes" id="UP000266552"/>
    </source>
</evidence>
<evidence type="ECO:0000256" key="2">
    <source>
        <dbReference type="PROSITE-ProRule" id="PRU00325"/>
    </source>
</evidence>
<reference evidence="7 8" key="1">
    <citation type="submission" date="2018-09" db="EMBL/GenBank/DDBJ databases">
        <title>Genome Sequence of Paenibacillus lautus Strain E7593-69, Azo Dye-Degrading Bacteria, Isolated from Commercial Tattoo Inks.</title>
        <authorList>
            <person name="Nho S.W."/>
            <person name="Kim S.-J."/>
            <person name="Kweon O."/>
            <person name="Cerniglia C.E."/>
        </authorList>
    </citation>
    <scope>NUCLEOTIDE SEQUENCE [LARGE SCALE GENOMIC DNA]</scope>
    <source>
        <strain evidence="7 8">E7593-69</strain>
    </source>
</reference>
<dbReference type="RefSeq" id="WP_119847342.1">
    <property type="nucleotide sequence ID" value="NZ_CP032412.1"/>
</dbReference>
<keyword evidence="7" id="KW-0347">Helicase</keyword>
<gene>
    <name evidence="7" type="ORF">D5F53_08530</name>
</gene>
<dbReference type="CDD" id="cd18793">
    <property type="entry name" value="SF2_C_SNF"/>
    <property type="match status" value="1"/>
</dbReference>
<keyword evidence="2" id="KW-0862">Zinc</keyword>
<dbReference type="InterPro" id="IPR038718">
    <property type="entry name" value="SNF2-like_sf"/>
</dbReference>
<dbReference type="PROSITE" id="PS50966">
    <property type="entry name" value="ZF_SWIM"/>
    <property type="match status" value="1"/>
</dbReference>
<dbReference type="AlphaFoldDB" id="A0A385TL04"/>
<dbReference type="SMART" id="SM00490">
    <property type="entry name" value="HELICc"/>
    <property type="match status" value="1"/>
</dbReference>
<dbReference type="Pfam" id="PF00176">
    <property type="entry name" value="SNF2-rel_dom"/>
    <property type="match status" value="1"/>
</dbReference>
<dbReference type="InterPro" id="IPR049730">
    <property type="entry name" value="SNF2/RAD54-like_C"/>
</dbReference>
<keyword evidence="8" id="KW-1185">Reference proteome</keyword>
<keyword evidence="1" id="KW-0378">Hydrolase</keyword>
<keyword evidence="2" id="KW-0479">Metal-binding</keyword>
<keyword evidence="7" id="KW-0067">ATP-binding</keyword>
<dbReference type="InterPro" id="IPR007527">
    <property type="entry name" value="Znf_SWIM"/>
</dbReference>
<sequence length="1115" mass="127074">MGYQLTERVIKLLCGKTSYDRGGVLYRDGYVSMLKQDPDARKYEAEVKDQESGIAYAEIDSNGDVYTECSCIDYGFSRKRCRHIAALLLNIRDIEQTVEAPMRPFPSLLHPSANLNMEEGQLTPRHSPENGRSSNERERDALLSSQLLGLFTYSGGRRVAATSRFDTREVLEMECIFKLYPYGDRKYLFGVELRVGNKRLYIVQRIREFLACVKRGAACMFTKNFTYDPEVHSFKKEDDALLQELIRISDHENMYQQSLDIYAASGKKGNSDRMLIIPPAFWPQVREALGSSVRALLSMDGIMTDKLEFAQEPIPLQFEFDEAADDHYLMKIDGLERMTVLEGYGVVIADGRLIQLELDACKRLAEMKLLLEPSDKPHIRIQPEMMESIMERVVPGLMKLGSVHVAQTVSDRIVKTPLKAKLFLDRVRGRLLAGLEFQYGDIIINPLEGHRAKRSSSSILVRDGETEQRILELMENASFAKTDGGFFMNDEDAEYEFLYHTIPQLEKLLVVYATTAVKERVLTEPMGAKVRVEIDERTDWLELKFDMEGIREAEIREIVKSLEEKRKYHRLRNGALLPLESAEFQAMVALMNRVGPWLYEGEGTRFKLPAVQGLQLLDWEDSGSSVQLGRSLRRMLQNVKNPDHLDFAVPASLETVLRDYQKYGFQWMKTMAHYRFGGILADDMGLGKTIQSIAFILSVLPEIRERKEPALIVAPASLLYNWFNELKKFAPEIKAVIADGTLSERAKVIQNIGKADVVITSYPLLRRDIQRYAKLPFFTLILDEAQAFKNYATQTAQVVKSLHARYRFALTGTPVENRLEELWSIYDAVFPALFGDRKAFHELPKEAVVKRVRPFLLRRLKSDVLKELPAKIETIQASGLLIEQKKLYTAYLAKLRQETLKHLAQDGFQKNRIRILAGITRLRQICCHPALFVEGYEGGSAKLEQLLETIEECRLAGRRMLVFSQFTGMLNLIAGELGYRGIPFFYLDGQTPGSERVELCERFNEGEREVFLISLKAGGTGLNLTGADTVILYDLWWNPAVEQQAMDRAHRIGQKKVVQVIRFVAQDTIEDKMVALQQKKKDLIEELVQPGEESLPSWSEAEIRELLALQGESAG</sequence>
<dbReference type="Proteomes" id="UP000266552">
    <property type="component" value="Chromosome"/>
</dbReference>
<feature type="compositionally biased region" description="Basic and acidic residues" evidence="3">
    <location>
        <begin position="126"/>
        <end position="138"/>
    </location>
</feature>
<keyword evidence="2" id="KW-0863">Zinc-finger</keyword>
<dbReference type="GO" id="GO:0008270">
    <property type="term" value="F:zinc ion binding"/>
    <property type="evidence" value="ECO:0007669"/>
    <property type="project" value="UniProtKB-KW"/>
</dbReference>
<evidence type="ECO:0000259" key="4">
    <source>
        <dbReference type="PROSITE" id="PS50966"/>
    </source>
</evidence>
<proteinExistence type="predicted"/>
<dbReference type="PROSITE" id="PS51194">
    <property type="entry name" value="HELICASE_CTER"/>
    <property type="match status" value="1"/>
</dbReference>
<accession>A0A385TL04</accession>
<dbReference type="GO" id="GO:0016787">
    <property type="term" value="F:hydrolase activity"/>
    <property type="evidence" value="ECO:0007669"/>
    <property type="project" value="UniProtKB-KW"/>
</dbReference>
<evidence type="ECO:0000256" key="1">
    <source>
        <dbReference type="ARBA" id="ARBA00022801"/>
    </source>
</evidence>
<feature type="domain" description="Helicase C-terminal" evidence="6">
    <location>
        <begin position="942"/>
        <end position="1103"/>
    </location>
</feature>
<evidence type="ECO:0000259" key="5">
    <source>
        <dbReference type="PROSITE" id="PS51192"/>
    </source>
</evidence>
<dbReference type="FunFam" id="3.40.50.300:FF:000533">
    <property type="entry name" value="Helicase, Snf2 family"/>
    <property type="match status" value="1"/>
</dbReference>
<feature type="region of interest" description="Disordered" evidence="3">
    <location>
        <begin position="119"/>
        <end position="138"/>
    </location>
</feature>
<dbReference type="EMBL" id="CP032412">
    <property type="protein sequence ID" value="AYB43322.1"/>
    <property type="molecule type" value="Genomic_DNA"/>
</dbReference>
<dbReference type="Gene3D" id="3.40.50.10810">
    <property type="entry name" value="Tandem AAA-ATPase domain"/>
    <property type="match status" value="1"/>
</dbReference>
<organism evidence="7 8">
    <name type="scientific">Paenibacillus lautus</name>
    <name type="common">Bacillus lautus</name>
    <dbReference type="NCBI Taxonomy" id="1401"/>
    <lineage>
        <taxon>Bacteria</taxon>
        <taxon>Bacillati</taxon>
        <taxon>Bacillota</taxon>
        <taxon>Bacilli</taxon>
        <taxon>Bacillales</taxon>
        <taxon>Paenibacillaceae</taxon>
        <taxon>Paenibacillus</taxon>
    </lineage>
</organism>
<dbReference type="InterPro" id="IPR027417">
    <property type="entry name" value="P-loop_NTPase"/>
</dbReference>
<feature type="domain" description="Helicase ATP-binding" evidence="5">
    <location>
        <begin position="669"/>
        <end position="832"/>
    </location>
</feature>
<dbReference type="SMART" id="SM00487">
    <property type="entry name" value="DEXDc"/>
    <property type="match status" value="1"/>
</dbReference>
<dbReference type="GO" id="GO:0004386">
    <property type="term" value="F:helicase activity"/>
    <property type="evidence" value="ECO:0007669"/>
    <property type="project" value="UniProtKB-KW"/>
</dbReference>
<dbReference type="SUPFAM" id="SSF52540">
    <property type="entry name" value="P-loop containing nucleoside triphosphate hydrolases"/>
    <property type="match status" value="2"/>
</dbReference>
<feature type="domain" description="SWIM-type" evidence="4">
    <location>
        <begin position="43"/>
        <end position="92"/>
    </location>
</feature>
<dbReference type="Pfam" id="PF08455">
    <property type="entry name" value="SNF2_assoc"/>
    <property type="match status" value="1"/>
</dbReference>
<dbReference type="GO" id="GO:0005524">
    <property type="term" value="F:ATP binding"/>
    <property type="evidence" value="ECO:0007669"/>
    <property type="project" value="InterPro"/>
</dbReference>
<evidence type="ECO:0000313" key="7">
    <source>
        <dbReference type="EMBL" id="AYB43322.1"/>
    </source>
</evidence>
<dbReference type="InterPro" id="IPR014001">
    <property type="entry name" value="Helicase_ATP-bd"/>
</dbReference>